<evidence type="ECO:0000313" key="2">
    <source>
        <dbReference type="Proteomes" id="UP000239649"/>
    </source>
</evidence>
<proteinExistence type="predicted"/>
<comment type="caution">
    <text evidence="1">The sequence shown here is derived from an EMBL/GenBank/DDBJ whole genome shotgun (WGS) entry which is preliminary data.</text>
</comment>
<accession>A0A2P6VNP1</accession>
<protein>
    <submittedName>
        <fullName evidence="1">Uncharacterized protein</fullName>
    </submittedName>
</protein>
<dbReference type="PANTHER" id="PTHR34724">
    <property type="entry name" value="OS12G0596101 PROTEIN"/>
    <property type="match status" value="1"/>
</dbReference>
<dbReference type="PANTHER" id="PTHR34724:SF2">
    <property type="entry name" value="OS12G0596101 PROTEIN"/>
    <property type="match status" value="1"/>
</dbReference>
<organism evidence="1 2">
    <name type="scientific">Micractinium conductrix</name>
    <dbReference type="NCBI Taxonomy" id="554055"/>
    <lineage>
        <taxon>Eukaryota</taxon>
        <taxon>Viridiplantae</taxon>
        <taxon>Chlorophyta</taxon>
        <taxon>core chlorophytes</taxon>
        <taxon>Trebouxiophyceae</taxon>
        <taxon>Chlorellales</taxon>
        <taxon>Chlorellaceae</taxon>
        <taxon>Chlorella clade</taxon>
        <taxon>Micractinium</taxon>
    </lineage>
</organism>
<sequence>MCHKFVCVKCFKPTWVGCGKHIDYALDGVPEDNRCHCKPYTQALHDAQNGGASCTVQ</sequence>
<gene>
    <name evidence="1" type="ORF">C2E20_1094</name>
</gene>
<dbReference type="Proteomes" id="UP000239649">
    <property type="component" value="Unassembled WGS sequence"/>
</dbReference>
<dbReference type="AlphaFoldDB" id="A0A2P6VNP1"/>
<evidence type="ECO:0000313" key="1">
    <source>
        <dbReference type="EMBL" id="PSC75677.1"/>
    </source>
</evidence>
<keyword evidence="2" id="KW-1185">Reference proteome</keyword>
<name>A0A2P6VNP1_9CHLO</name>
<reference evidence="1 2" key="1">
    <citation type="journal article" date="2018" name="Plant J.">
        <title>Genome sequences of Chlorella sorokiniana UTEX 1602 and Micractinium conductrix SAG 241.80: implications to maltose excretion by a green alga.</title>
        <authorList>
            <person name="Arriola M.B."/>
            <person name="Velmurugan N."/>
            <person name="Zhang Y."/>
            <person name="Plunkett M.H."/>
            <person name="Hondzo H."/>
            <person name="Barney B.M."/>
        </authorList>
    </citation>
    <scope>NUCLEOTIDE SEQUENCE [LARGE SCALE GENOMIC DNA]</scope>
    <source>
        <strain evidence="1 2">SAG 241.80</strain>
    </source>
</reference>
<dbReference type="EMBL" id="LHPF02000002">
    <property type="protein sequence ID" value="PSC75677.1"/>
    <property type="molecule type" value="Genomic_DNA"/>
</dbReference>
<dbReference type="OrthoDB" id="88410at2759"/>